<feature type="region of interest" description="Disordered" evidence="1">
    <location>
        <begin position="191"/>
        <end position="215"/>
    </location>
</feature>
<dbReference type="EMBL" id="FOHO01000009">
    <property type="protein sequence ID" value="SET75204.1"/>
    <property type="molecule type" value="Genomic_DNA"/>
</dbReference>
<evidence type="ECO:0008006" key="4">
    <source>
        <dbReference type="Google" id="ProtNLM"/>
    </source>
</evidence>
<name>A0A1I0GVG0_9RHOB</name>
<dbReference type="Proteomes" id="UP000199180">
    <property type="component" value="Unassembled WGS sequence"/>
</dbReference>
<organism evidence="2 3">
    <name type="scientific">Paracoccus homiensis</name>
    <dbReference type="NCBI Taxonomy" id="364199"/>
    <lineage>
        <taxon>Bacteria</taxon>
        <taxon>Pseudomonadati</taxon>
        <taxon>Pseudomonadota</taxon>
        <taxon>Alphaproteobacteria</taxon>
        <taxon>Rhodobacterales</taxon>
        <taxon>Paracoccaceae</taxon>
        <taxon>Paracoccus</taxon>
    </lineage>
</organism>
<accession>A0A1I0GVG0</accession>
<dbReference type="AlphaFoldDB" id="A0A1I0GVG0"/>
<evidence type="ECO:0000313" key="2">
    <source>
        <dbReference type="EMBL" id="SET75204.1"/>
    </source>
</evidence>
<feature type="compositionally biased region" description="Low complexity" evidence="1">
    <location>
        <begin position="7"/>
        <end position="41"/>
    </location>
</feature>
<dbReference type="STRING" id="364199.SAMN04489858_109103"/>
<evidence type="ECO:0000256" key="1">
    <source>
        <dbReference type="SAM" id="MobiDB-lite"/>
    </source>
</evidence>
<proteinExistence type="predicted"/>
<feature type="region of interest" description="Disordered" evidence="1">
    <location>
        <begin position="1"/>
        <end position="67"/>
    </location>
</feature>
<keyword evidence="3" id="KW-1185">Reference proteome</keyword>
<sequence>MSDEANASTETADATAQAATTEGLTTEQGATPGETGTTQEQGQREGDQNSNDGGDAGPFALKAPEGAEAFQADFDKFAGDMDGWLKANPNATAREALAEAANRQARTAGEGQQAALAAHNKQISDWEAGLKADPDFGGENFDANVATFLKGVDAVGSPELRQMLDRSGMGSHPEIVKAFHKVGKMVADSSVATGKAGTETRSNFANSLYGSNGKG</sequence>
<protein>
    <recommendedName>
        <fullName evidence="4">Peptidase</fullName>
    </recommendedName>
</protein>
<feature type="compositionally biased region" description="Polar residues" evidence="1">
    <location>
        <begin position="199"/>
        <end position="215"/>
    </location>
</feature>
<gene>
    <name evidence="2" type="ORF">SAMN04489858_109103</name>
</gene>
<evidence type="ECO:0000313" key="3">
    <source>
        <dbReference type="Proteomes" id="UP000199180"/>
    </source>
</evidence>
<reference evidence="2 3" key="1">
    <citation type="submission" date="2016-10" db="EMBL/GenBank/DDBJ databases">
        <authorList>
            <person name="de Groot N.N."/>
        </authorList>
    </citation>
    <scope>NUCLEOTIDE SEQUENCE [LARGE SCALE GENOMIC DNA]</scope>
    <source>
        <strain evidence="2 3">DSM 17862</strain>
    </source>
</reference>